<evidence type="ECO:0000313" key="3">
    <source>
        <dbReference type="EMBL" id="WOO80821.1"/>
    </source>
</evidence>
<evidence type="ECO:0000256" key="1">
    <source>
        <dbReference type="SAM" id="Coils"/>
    </source>
</evidence>
<feature type="coiled-coil region" evidence="1">
    <location>
        <begin position="77"/>
        <end position="104"/>
    </location>
</feature>
<dbReference type="Proteomes" id="UP000827549">
    <property type="component" value="Chromosome 3"/>
</dbReference>
<accession>A0AAF0YAI0</accession>
<evidence type="ECO:0000256" key="2">
    <source>
        <dbReference type="SAM" id="MobiDB-lite"/>
    </source>
</evidence>
<dbReference type="GeneID" id="87807587"/>
<dbReference type="RefSeq" id="XP_062626853.1">
    <property type="nucleotide sequence ID" value="XM_062770869.1"/>
</dbReference>
<keyword evidence="1" id="KW-0175">Coiled coil</keyword>
<protein>
    <submittedName>
        <fullName evidence="3">Uncharacterized protein</fullName>
    </submittedName>
</protein>
<dbReference type="AlphaFoldDB" id="A0AAF0YAI0"/>
<evidence type="ECO:0000313" key="4">
    <source>
        <dbReference type="Proteomes" id="UP000827549"/>
    </source>
</evidence>
<proteinExistence type="predicted"/>
<organism evidence="3 4">
    <name type="scientific">Vanrija pseudolonga</name>
    <dbReference type="NCBI Taxonomy" id="143232"/>
    <lineage>
        <taxon>Eukaryota</taxon>
        <taxon>Fungi</taxon>
        <taxon>Dikarya</taxon>
        <taxon>Basidiomycota</taxon>
        <taxon>Agaricomycotina</taxon>
        <taxon>Tremellomycetes</taxon>
        <taxon>Trichosporonales</taxon>
        <taxon>Trichosporonaceae</taxon>
        <taxon>Vanrija</taxon>
    </lineage>
</organism>
<reference evidence="3" key="1">
    <citation type="submission" date="2023-10" db="EMBL/GenBank/DDBJ databases">
        <authorList>
            <person name="Noh H."/>
        </authorList>
    </citation>
    <scope>NUCLEOTIDE SEQUENCE</scope>
    <source>
        <strain evidence="3">DUCC4014</strain>
    </source>
</reference>
<dbReference type="EMBL" id="CP086716">
    <property type="protein sequence ID" value="WOO80821.1"/>
    <property type="molecule type" value="Genomic_DNA"/>
</dbReference>
<name>A0AAF0YAI0_9TREE</name>
<gene>
    <name evidence="3" type="ORF">LOC62_03G004349</name>
</gene>
<feature type="region of interest" description="Disordered" evidence="2">
    <location>
        <begin position="1"/>
        <end position="32"/>
    </location>
</feature>
<sequence>MPDEDHQRQRPSTEGNHHTAHVGGVPSATGAANTVARAPATVDATVHTVTTLYQVIAGIQRRLDANDATIKTITRLQAQNQAELDALQRRLKAHEQALDAVARGLAANATAMAGQAVGSAHAEGNTNLEAISHQIRGNGETLDQIYRDIERVGRNLQTQSTLLSASVAERATAAEVLGQLVTRGQARHTSREVAGPAALEDSSPRLPGCCPDWAAGNCAGQTCPRNLLHACALCSTADKHVHHQSAACPKHSA</sequence>
<keyword evidence="4" id="KW-1185">Reference proteome</keyword>